<name>A0A0Q3MSN4_AMAAE</name>
<comment type="caution">
    <text evidence="1">The sequence shown here is derived from an EMBL/GenBank/DDBJ whole genome shotgun (WGS) entry which is preliminary data.</text>
</comment>
<gene>
    <name evidence="1" type="ORF">AAES_40683</name>
</gene>
<dbReference type="AlphaFoldDB" id="A0A0Q3MSN4"/>
<protein>
    <submittedName>
        <fullName evidence="1">Uncharacterized protein</fullName>
    </submittedName>
</protein>
<evidence type="ECO:0000313" key="1">
    <source>
        <dbReference type="EMBL" id="KQK85397.1"/>
    </source>
</evidence>
<keyword evidence="2" id="KW-1185">Reference proteome</keyword>
<dbReference type="EMBL" id="LMAW01000792">
    <property type="protein sequence ID" value="KQK85397.1"/>
    <property type="molecule type" value="Genomic_DNA"/>
</dbReference>
<reference evidence="1 2" key="1">
    <citation type="submission" date="2015-10" db="EMBL/GenBank/DDBJ databases">
        <authorList>
            <person name="Gilbert D.G."/>
        </authorList>
    </citation>
    <scope>NUCLEOTIDE SEQUENCE [LARGE SCALE GENOMIC DNA]</scope>
    <source>
        <strain evidence="1">FVVF132</strain>
    </source>
</reference>
<dbReference type="Proteomes" id="UP000051836">
    <property type="component" value="Unassembled WGS sequence"/>
</dbReference>
<sequence length="86" mass="9846">MILHAVSKLLAASKQNLEAKPTAIVQTHMVVSGFCCMEHKWKLPQNWILWFVAKQIDFPSATPICSVYTISPEGRRTNNTLKSYYY</sequence>
<proteinExistence type="predicted"/>
<evidence type="ECO:0000313" key="2">
    <source>
        <dbReference type="Proteomes" id="UP000051836"/>
    </source>
</evidence>
<accession>A0A0Q3MSN4</accession>
<organism evidence="1 2">
    <name type="scientific">Amazona aestiva</name>
    <name type="common">Blue-fronted Amazon parrot</name>
    <dbReference type="NCBI Taxonomy" id="12930"/>
    <lineage>
        <taxon>Eukaryota</taxon>
        <taxon>Metazoa</taxon>
        <taxon>Chordata</taxon>
        <taxon>Craniata</taxon>
        <taxon>Vertebrata</taxon>
        <taxon>Euteleostomi</taxon>
        <taxon>Archelosauria</taxon>
        <taxon>Archosauria</taxon>
        <taxon>Dinosauria</taxon>
        <taxon>Saurischia</taxon>
        <taxon>Theropoda</taxon>
        <taxon>Coelurosauria</taxon>
        <taxon>Aves</taxon>
        <taxon>Neognathae</taxon>
        <taxon>Neoaves</taxon>
        <taxon>Telluraves</taxon>
        <taxon>Australaves</taxon>
        <taxon>Psittaciformes</taxon>
        <taxon>Psittacidae</taxon>
        <taxon>Amazona</taxon>
    </lineage>
</organism>